<reference evidence="6 7" key="1">
    <citation type="submission" date="2019-04" db="EMBL/GenBank/DDBJ databases">
        <authorList>
            <person name="Hwang J.C."/>
        </authorList>
    </citation>
    <scope>NUCLEOTIDE SEQUENCE [LARGE SCALE GENOMIC DNA]</scope>
    <source>
        <strain evidence="6 7">IMCC35002</strain>
    </source>
</reference>
<dbReference type="AlphaFoldDB" id="A0A4U1BHV3"/>
<protein>
    <submittedName>
        <fullName evidence="6">LysR family transcriptional regulator</fullName>
    </submittedName>
</protein>
<keyword evidence="3" id="KW-0238">DNA-binding</keyword>
<dbReference type="Pfam" id="PF00126">
    <property type="entry name" value="HTH_1"/>
    <property type="match status" value="1"/>
</dbReference>
<dbReference type="InterPro" id="IPR005119">
    <property type="entry name" value="LysR_subst-bd"/>
</dbReference>
<dbReference type="EMBL" id="SWCJ01000020">
    <property type="protein sequence ID" value="TKB50861.1"/>
    <property type="molecule type" value="Genomic_DNA"/>
</dbReference>
<dbReference type="FunFam" id="1.10.10.10:FF:000001">
    <property type="entry name" value="LysR family transcriptional regulator"/>
    <property type="match status" value="1"/>
</dbReference>
<dbReference type="GO" id="GO:0003700">
    <property type="term" value="F:DNA-binding transcription factor activity"/>
    <property type="evidence" value="ECO:0007669"/>
    <property type="project" value="InterPro"/>
</dbReference>
<dbReference type="CDD" id="cd05466">
    <property type="entry name" value="PBP2_LTTR_substrate"/>
    <property type="match status" value="1"/>
</dbReference>
<evidence type="ECO:0000256" key="2">
    <source>
        <dbReference type="ARBA" id="ARBA00023015"/>
    </source>
</evidence>
<keyword evidence="7" id="KW-1185">Reference proteome</keyword>
<dbReference type="Pfam" id="PF03466">
    <property type="entry name" value="LysR_substrate"/>
    <property type="match status" value="1"/>
</dbReference>
<dbReference type="InterPro" id="IPR050950">
    <property type="entry name" value="HTH-type_LysR_regulators"/>
</dbReference>
<dbReference type="InterPro" id="IPR036390">
    <property type="entry name" value="WH_DNA-bd_sf"/>
</dbReference>
<accession>A0A4U1BHV3</accession>
<evidence type="ECO:0000256" key="4">
    <source>
        <dbReference type="ARBA" id="ARBA00023163"/>
    </source>
</evidence>
<proteinExistence type="inferred from homology"/>
<comment type="similarity">
    <text evidence="1">Belongs to the LysR transcriptional regulatory family.</text>
</comment>
<evidence type="ECO:0000256" key="1">
    <source>
        <dbReference type="ARBA" id="ARBA00009437"/>
    </source>
</evidence>
<dbReference type="PROSITE" id="PS50931">
    <property type="entry name" value="HTH_LYSR"/>
    <property type="match status" value="1"/>
</dbReference>
<dbReference type="SUPFAM" id="SSF53850">
    <property type="entry name" value="Periplasmic binding protein-like II"/>
    <property type="match status" value="1"/>
</dbReference>
<dbReference type="GO" id="GO:0003677">
    <property type="term" value="F:DNA binding"/>
    <property type="evidence" value="ECO:0007669"/>
    <property type="project" value="UniProtKB-KW"/>
</dbReference>
<sequence length="296" mass="33685">MDLRQLRNFVTVAEQSSFTRAARILGVAQPAVSTAIKKLETELGLVLLHRQDKRVQLTAEGQELLPHAKEILGRVELAESAMNRLQQLGRGEVRIALPGMIGSYYFPALLMAFHHRYPELKLSLIEAGTREIQAMIERDEIDIGIVIDGDTQPTLETIPLTKEEMIVACSLDHPLAELDSIEFTDFMKHELVMFKRGYYHRERMDQLAKAHNLEPQLAFETNLIELIRSIVRQGFAITTVLKMVVQDDPQIKAVSFAEPLFMDLHVAWKRGRALTQADRTFLDFLLEQRETNKALG</sequence>
<dbReference type="PANTHER" id="PTHR30419:SF8">
    <property type="entry name" value="NITROGEN ASSIMILATION TRANSCRIPTIONAL ACTIVATOR-RELATED"/>
    <property type="match status" value="1"/>
</dbReference>
<evidence type="ECO:0000256" key="3">
    <source>
        <dbReference type="ARBA" id="ARBA00023125"/>
    </source>
</evidence>
<name>A0A4U1BHV3_9GAMM</name>
<keyword evidence="2" id="KW-0805">Transcription regulation</keyword>
<dbReference type="GO" id="GO:0005829">
    <property type="term" value="C:cytosol"/>
    <property type="evidence" value="ECO:0007669"/>
    <property type="project" value="TreeGrafter"/>
</dbReference>
<dbReference type="RefSeq" id="WP_136864973.1">
    <property type="nucleotide sequence ID" value="NZ_SWCJ01000020.1"/>
</dbReference>
<dbReference type="Gene3D" id="3.40.190.290">
    <property type="match status" value="1"/>
</dbReference>
<dbReference type="InterPro" id="IPR036388">
    <property type="entry name" value="WH-like_DNA-bd_sf"/>
</dbReference>
<gene>
    <name evidence="6" type="ORF">FCL42_18770</name>
</gene>
<evidence type="ECO:0000313" key="6">
    <source>
        <dbReference type="EMBL" id="TKB50861.1"/>
    </source>
</evidence>
<dbReference type="PANTHER" id="PTHR30419">
    <property type="entry name" value="HTH-TYPE TRANSCRIPTIONAL REGULATOR YBHD"/>
    <property type="match status" value="1"/>
</dbReference>
<dbReference type="Gene3D" id="1.10.10.10">
    <property type="entry name" value="Winged helix-like DNA-binding domain superfamily/Winged helix DNA-binding domain"/>
    <property type="match status" value="1"/>
</dbReference>
<dbReference type="PRINTS" id="PR00039">
    <property type="entry name" value="HTHLYSR"/>
</dbReference>
<evidence type="ECO:0000313" key="7">
    <source>
        <dbReference type="Proteomes" id="UP000305675"/>
    </source>
</evidence>
<keyword evidence="4" id="KW-0804">Transcription</keyword>
<dbReference type="InterPro" id="IPR000847">
    <property type="entry name" value="LysR_HTH_N"/>
</dbReference>
<evidence type="ECO:0000259" key="5">
    <source>
        <dbReference type="PROSITE" id="PS50931"/>
    </source>
</evidence>
<feature type="domain" description="HTH lysR-type" evidence="5">
    <location>
        <begin position="1"/>
        <end position="58"/>
    </location>
</feature>
<dbReference type="SUPFAM" id="SSF46785">
    <property type="entry name" value="Winged helix' DNA-binding domain"/>
    <property type="match status" value="1"/>
</dbReference>
<organism evidence="6 7">
    <name type="scientific">Ferrimonas aestuarii</name>
    <dbReference type="NCBI Taxonomy" id="2569539"/>
    <lineage>
        <taxon>Bacteria</taxon>
        <taxon>Pseudomonadati</taxon>
        <taxon>Pseudomonadota</taxon>
        <taxon>Gammaproteobacteria</taxon>
        <taxon>Alteromonadales</taxon>
        <taxon>Ferrimonadaceae</taxon>
        <taxon>Ferrimonas</taxon>
    </lineage>
</organism>
<comment type="caution">
    <text evidence="6">The sequence shown here is derived from an EMBL/GenBank/DDBJ whole genome shotgun (WGS) entry which is preliminary data.</text>
</comment>
<dbReference type="Proteomes" id="UP000305675">
    <property type="component" value="Unassembled WGS sequence"/>
</dbReference>
<dbReference type="OrthoDB" id="646694at2"/>